<name>A0AAU9K994_9CILI</name>
<sequence>MINVPHILNQIRTFHHNDSNEDDKIHRAHLLKLIDESPKKGLRLRFRKGLESQKNHDVFIEKLNCLLGKTGGKPKQIDIYFELARHWHENCISLRIPDTLIAGEDLPTSYKLWTDKHGKISGTPCAEQKFFSLYREHSDDSPLFCFKSHPNRSILINSIHTAEDTWIASRNRPKRIQRFIRCCSKPTSILRVLWKSSQKIKYFSIVNRNDSHLSKINKLTPIKKQPKRTKSSSRPPEFRFTNYLLKTSSSINNPFKLNLSFDDKKIPKKRSQEFLRKNDTFDTKRITDNSPSPDYNEQHIISTKMIGKCWVMEKRGPIEEVDGMLKQVKNFLSSYIFKENTIKGIVMDFIQDKQKNWIFLDVKELLLNESQQYFSPDKIERAHSACPLYSKRESPKKLTLQPETIMEANAEDRLITAKSVIIDESENENVIDYIPKFHIRSKSKPIEDSSPNESSIIERYNKIVEKATKLSDYRPSKILPLFDFKEQSIEAYKNLLKSGTMPLNMIKHSLASPAHQSPSSPEQAQNPSLIMNKPAFDNEVYRCSRRHLTATVDSFDSLSKKIKISKIKEQDLVGKYGGEDFWQHFILSLYGQILADKVLNKHFKCTQLENFEMICTSMYKVFNSDINMQFRRRVRAVHANYLVNEQEFESYSDIFEKTLEEFLIEEDDKTVIMSQIKSMKCLVVRQ</sequence>
<proteinExistence type="predicted"/>
<organism evidence="1 2">
    <name type="scientific">Blepharisma stoltei</name>
    <dbReference type="NCBI Taxonomy" id="1481888"/>
    <lineage>
        <taxon>Eukaryota</taxon>
        <taxon>Sar</taxon>
        <taxon>Alveolata</taxon>
        <taxon>Ciliophora</taxon>
        <taxon>Postciliodesmatophora</taxon>
        <taxon>Heterotrichea</taxon>
        <taxon>Heterotrichida</taxon>
        <taxon>Blepharismidae</taxon>
        <taxon>Blepharisma</taxon>
    </lineage>
</organism>
<dbReference type="EMBL" id="CAJZBQ010000058">
    <property type="protein sequence ID" value="CAG9334579.1"/>
    <property type="molecule type" value="Genomic_DNA"/>
</dbReference>
<accession>A0AAU9K994</accession>
<comment type="caution">
    <text evidence="1">The sequence shown here is derived from an EMBL/GenBank/DDBJ whole genome shotgun (WGS) entry which is preliminary data.</text>
</comment>
<gene>
    <name evidence="1" type="ORF">BSTOLATCC_MIC61191</name>
</gene>
<dbReference type="Proteomes" id="UP001162131">
    <property type="component" value="Unassembled WGS sequence"/>
</dbReference>
<dbReference type="InterPro" id="IPR012292">
    <property type="entry name" value="Globin/Proto"/>
</dbReference>
<dbReference type="GO" id="GO:0019825">
    <property type="term" value="F:oxygen binding"/>
    <property type="evidence" value="ECO:0007669"/>
    <property type="project" value="InterPro"/>
</dbReference>
<dbReference type="AlphaFoldDB" id="A0AAU9K994"/>
<evidence type="ECO:0000313" key="1">
    <source>
        <dbReference type="EMBL" id="CAG9334579.1"/>
    </source>
</evidence>
<dbReference type="SUPFAM" id="SSF46458">
    <property type="entry name" value="Globin-like"/>
    <property type="match status" value="1"/>
</dbReference>
<reference evidence="1" key="1">
    <citation type="submission" date="2021-09" db="EMBL/GenBank/DDBJ databases">
        <authorList>
            <consortium name="AG Swart"/>
            <person name="Singh M."/>
            <person name="Singh A."/>
            <person name="Seah K."/>
            <person name="Emmerich C."/>
        </authorList>
    </citation>
    <scope>NUCLEOTIDE SEQUENCE</scope>
    <source>
        <strain evidence="1">ATCC30299</strain>
    </source>
</reference>
<dbReference type="InterPro" id="IPR009050">
    <property type="entry name" value="Globin-like_sf"/>
</dbReference>
<protein>
    <submittedName>
        <fullName evidence="1">Uncharacterized protein</fullName>
    </submittedName>
</protein>
<evidence type="ECO:0000313" key="2">
    <source>
        <dbReference type="Proteomes" id="UP001162131"/>
    </source>
</evidence>
<keyword evidence="2" id="KW-1185">Reference proteome</keyword>
<dbReference type="GO" id="GO:0020037">
    <property type="term" value="F:heme binding"/>
    <property type="evidence" value="ECO:0007669"/>
    <property type="project" value="InterPro"/>
</dbReference>
<dbReference type="Gene3D" id="1.10.490.10">
    <property type="entry name" value="Globins"/>
    <property type="match status" value="1"/>
</dbReference>